<protein>
    <submittedName>
        <fullName evidence="5">Uncharacterized protein</fullName>
    </submittedName>
</protein>
<reference evidence="5" key="1">
    <citation type="journal article" date="2020" name="Ecol. Evol.">
        <title>Genome structure and content of the rice root-knot nematode (Meloidogyne graminicola).</title>
        <authorList>
            <person name="Phan N.T."/>
            <person name="Danchin E.G.J."/>
            <person name="Klopp C."/>
            <person name="Perfus-Barbeoch L."/>
            <person name="Kozlowski D.K."/>
            <person name="Koutsovoulos G.D."/>
            <person name="Lopez-Roques C."/>
            <person name="Bouchez O."/>
            <person name="Zahm M."/>
            <person name="Besnard G."/>
            <person name="Bellafiore S."/>
        </authorList>
    </citation>
    <scope>NUCLEOTIDE SEQUENCE</scope>
    <source>
        <strain evidence="5">VN-18</strain>
    </source>
</reference>
<comment type="similarity">
    <text evidence="2">Belongs to the THOC5 family.</text>
</comment>
<dbReference type="EMBL" id="JABEBT010000017">
    <property type="protein sequence ID" value="KAF7637764.1"/>
    <property type="molecule type" value="Genomic_DNA"/>
</dbReference>
<feature type="region of interest" description="Disordered" evidence="4">
    <location>
        <begin position="1"/>
        <end position="22"/>
    </location>
</feature>
<dbReference type="PANTHER" id="PTHR13375">
    <property type="entry name" value="FMS INTERACTING PROTEIN"/>
    <property type="match status" value="1"/>
</dbReference>
<accession>A0A8S9ZX84</accession>
<dbReference type="GO" id="GO:0006406">
    <property type="term" value="P:mRNA export from nucleus"/>
    <property type="evidence" value="ECO:0007669"/>
    <property type="project" value="TreeGrafter"/>
</dbReference>
<dbReference type="AlphaFoldDB" id="A0A8S9ZX84"/>
<feature type="compositionally biased region" description="Basic residues" evidence="4">
    <location>
        <begin position="7"/>
        <end position="17"/>
    </location>
</feature>
<gene>
    <name evidence="5" type="ORF">Mgra_00002738</name>
</gene>
<comment type="subcellular location">
    <subcellularLocation>
        <location evidence="1">Nucleus</location>
    </subcellularLocation>
</comment>
<comment type="caution">
    <text evidence="5">The sequence shown here is derived from an EMBL/GenBank/DDBJ whole genome shotgun (WGS) entry which is preliminary data.</text>
</comment>
<evidence type="ECO:0000313" key="5">
    <source>
        <dbReference type="EMBL" id="KAF7637764.1"/>
    </source>
</evidence>
<dbReference type="InterPro" id="IPR019163">
    <property type="entry name" value="THO_Thoc5"/>
</dbReference>
<proteinExistence type="inferred from homology"/>
<evidence type="ECO:0000256" key="2">
    <source>
        <dbReference type="ARBA" id="ARBA00008044"/>
    </source>
</evidence>
<dbReference type="Proteomes" id="UP000605970">
    <property type="component" value="Unassembled WGS sequence"/>
</dbReference>
<evidence type="ECO:0000256" key="4">
    <source>
        <dbReference type="SAM" id="MobiDB-lite"/>
    </source>
</evidence>
<dbReference type="OrthoDB" id="20582at2759"/>
<dbReference type="GO" id="GO:0000445">
    <property type="term" value="C:THO complex part of transcription export complex"/>
    <property type="evidence" value="ECO:0007669"/>
    <property type="project" value="TreeGrafter"/>
</dbReference>
<sequence length="280" mass="32312">MAPASSKRSKNSIKSKHNALSSASSKNFFKLEDELSKHLDVDKIGDDLRKIINEIRSLSASSTNNDKQAPHSKANLDRSSALILAVKLRNLNRLFSFRNRQENLKLGEVRQKVEEHYLSLQNVTNEITHMKKNIENCLEFRADVDDIELPEIGDVKMDMMNNHGEEKLDEHHLYLQRLNHELNERKRFLIKYVLTNVLFYFSSYVCYFKHYLHFNSLLSNLNELEGRKSALLSDIKGKEQRLSQIGPKIASIKKMTEPLLDLLGVSRGKKQPRKKAKPAN</sequence>
<organism evidence="5 6">
    <name type="scientific">Meloidogyne graminicola</name>
    <dbReference type="NCBI Taxonomy" id="189291"/>
    <lineage>
        <taxon>Eukaryota</taxon>
        <taxon>Metazoa</taxon>
        <taxon>Ecdysozoa</taxon>
        <taxon>Nematoda</taxon>
        <taxon>Chromadorea</taxon>
        <taxon>Rhabditida</taxon>
        <taxon>Tylenchina</taxon>
        <taxon>Tylenchomorpha</taxon>
        <taxon>Tylenchoidea</taxon>
        <taxon>Meloidogynidae</taxon>
        <taxon>Meloidogyninae</taxon>
        <taxon>Meloidogyne</taxon>
    </lineage>
</organism>
<dbReference type="GO" id="GO:0003729">
    <property type="term" value="F:mRNA binding"/>
    <property type="evidence" value="ECO:0007669"/>
    <property type="project" value="TreeGrafter"/>
</dbReference>
<evidence type="ECO:0000256" key="1">
    <source>
        <dbReference type="ARBA" id="ARBA00004123"/>
    </source>
</evidence>
<dbReference type="Pfam" id="PF09766">
    <property type="entry name" value="FmiP_Thoc5"/>
    <property type="match status" value="2"/>
</dbReference>
<keyword evidence="6" id="KW-1185">Reference proteome</keyword>
<name>A0A8S9ZX84_9BILA</name>
<keyword evidence="3" id="KW-0539">Nucleus</keyword>
<evidence type="ECO:0000256" key="3">
    <source>
        <dbReference type="ARBA" id="ARBA00023242"/>
    </source>
</evidence>
<evidence type="ECO:0000313" key="6">
    <source>
        <dbReference type="Proteomes" id="UP000605970"/>
    </source>
</evidence>
<dbReference type="PANTHER" id="PTHR13375:SF3">
    <property type="entry name" value="THO COMPLEX SUBUNIT 5 HOMOLOG"/>
    <property type="match status" value="1"/>
</dbReference>